<protein>
    <submittedName>
        <fullName evidence="1">Uncharacterized protein</fullName>
    </submittedName>
</protein>
<proteinExistence type="predicted"/>
<dbReference type="AlphaFoldDB" id="A0A2P5DNK2"/>
<keyword evidence="2" id="KW-1185">Reference proteome</keyword>
<dbReference type="OrthoDB" id="10281722at2759"/>
<reference evidence="2" key="1">
    <citation type="submission" date="2016-06" db="EMBL/GenBank/DDBJ databases">
        <title>Parallel loss of symbiosis genes in relatives of nitrogen-fixing non-legume Parasponia.</title>
        <authorList>
            <person name="Van Velzen R."/>
            <person name="Holmer R."/>
            <person name="Bu F."/>
            <person name="Rutten L."/>
            <person name="Van Zeijl A."/>
            <person name="Liu W."/>
            <person name="Santuari L."/>
            <person name="Cao Q."/>
            <person name="Sharma T."/>
            <person name="Shen D."/>
            <person name="Roswanjaya Y."/>
            <person name="Wardhani T."/>
            <person name="Kalhor M.S."/>
            <person name="Jansen J."/>
            <person name="Van den Hoogen J."/>
            <person name="Gungor B."/>
            <person name="Hartog M."/>
            <person name="Hontelez J."/>
            <person name="Verver J."/>
            <person name="Yang W.-C."/>
            <person name="Schijlen E."/>
            <person name="Repin R."/>
            <person name="Schilthuizen M."/>
            <person name="Schranz E."/>
            <person name="Heidstra R."/>
            <person name="Miyata K."/>
            <person name="Fedorova E."/>
            <person name="Kohlen W."/>
            <person name="Bisseling T."/>
            <person name="Smit S."/>
            <person name="Geurts R."/>
        </authorList>
    </citation>
    <scope>NUCLEOTIDE SEQUENCE [LARGE SCALE GENOMIC DNA]</scope>
    <source>
        <strain evidence="2">cv. RG33-2</strain>
    </source>
</reference>
<evidence type="ECO:0000313" key="1">
    <source>
        <dbReference type="EMBL" id="PON74879.1"/>
    </source>
</evidence>
<name>A0A2P5DNK2_TREOI</name>
<accession>A0A2P5DNK2</accession>
<dbReference type="Proteomes" id="UP000237000">
    <property type="component" value="Unassembled WGS sequence"/>
</dbReference>
<feature type="non-terminal residue" evidence="1">
    <location>
        <position position="101"/>
    </location>
</feature>
<evidence type="ECO:0000313" key="2">
    <source>
        <dbReference type="Proteomes" id="UP000237000"/>
    </source>
</evidence>
<dbReference type="EMBL" id="JXTC01000259">
    <property type="protein sequence ID" value="PON74879.1"/>
    <property type="molecule type" value="Genomic_DNA"/>
</dbReference>
<sequence>MKEVEKGSTKAEEFEGFVATLKGYRARPMEKVVVSFVRLRTEDSMVASPKRRRFEELKLVLKTNSVVDETQLEPRIVVAMAVMRNRGKGFRDIWRERERAM</sequence>
<comment type="caution">
    <text evidence="1">The sequence shown here is derived from an EMBL/GenBank/DDBJ whole genome shotgun (WGS) entry which is preliminary data.</text>
</comment>
<organism evidence="1 2">
    <name type="scientific">Trema orientale</name>
    <name type="common">Charcoal tree</name>
    <name type="synonym">Celtis orientalis</name>
    <dbReference type="NCBI Taxonomy" id="63057"/>
    <lineage>
        <taxon>Eukaryota</taxon>
        <taxon>Viridiplantae</taxon>
        <taxon>Streptophyta</taxon>
        <taxon>Embryophyta</taxon>
        <taxon>Tracheophyta</taxon>
        <taxon>Spermatophyta</taxon>
        <taxon>Magnoliopsida</taxon>
        <taxon>eudicotyledons</taxon>
        <taxon>Gunneridae</taxon>
        <taxon>Pentapetalae</taxon>
        <taxon>rosids</taxon>
        <taxon>fabids</taxon>
        <taxon>Rosales</taxon>
        <taxon>Cannabaceae</taxon>
        <taxon>Trema</taxon>
    </lineage>
</organism>
<gene>
    <name evidence="1" type="ORF">TorRG33x02_246530</name>
</gene>
<dbReference type="InParanoid" id="A0A2P5DNK2"/>